<protein>
    <submittedName>
        <fullName evidence="1">Uncharacterized protein</fullName>
    </submittedName>
</protein>
<proteinExistence type="predicted"/>
<organism evidence="1 2">
    <name type="scientific">Citrus sinensis</name>
    <name type="common">Sweet orange</name>
    <name type="synonym">Citrus aurantium var. sinensis</name>
    <dbReference type="NCBI Taxonomy" id="2711"/>
    <lineage>
        <taxon>Eukaryota</taxon>
        <taxon>Viridiplantae</taxon>
        <taxon>Streptophyta</taxon>
        <taxon>Embryophyta</taxon>
        <taxon>Tracheophyta</taxon>
        <taxon>Spermatophyta</taxon>
        <taxon>Magnoliopsida</taxon>
        <taxon>eudicotyledons</taxon>
        <taxon>Gunneridae</taxon>
        <taxon>Pentapetalae</taxon>
        <taxon>rosids</taxon>
        <taxon>malvids</taxon>
        <taxon>Sapindales</taxon>
        <taxon>Rutaceae</taxon>
        <taxon>Aurantioideae</taxon>
        <taxon>Citrus</taxon>
    </lineage>
</organism>
<dbReference type="EMBL" id="CM039177">
    <property type="protein sequence ID" value="KAH9696057.1"/>
    <property type="molecule type" value="Genomic_DNA"/>
</dbReference>
<sequence>MMAEALSLSSSVSTTVTNAKFEVAKFDCTNNFGMWQCEVLDVLCQQDLELALEETPDKMDDNEWIKINRQTCGTIRLCLAKDHKYSIIRETSVKKVWEMLEEKYMKKSLENRLYMKKKLYRFTYAPGMSMNDHVKSFNKILTDLLNLDEKFKDENKALLLLNSLPNEYDHLITILLYGKDNVTFDVVCSSLYNCETRKKDRKDHRDTVAEALTHVQDPKKHTPIILGRPFLATADAHISCRTGNMQLSFGNMTMELNIFNVPKQAQEDDEVVEVYMIEASIDDSLISNHCDNPLIPCTTDSDFSVDVDSGIEEVNALLDSTLIIDLIKWKEKIEPLPPEEKSEPFKLELLPKNVQHRSHSDMKNVKLGLDLKPIVDCYTSGYGTQLELKCAAELYYLVPAHQYVLWVVVDVQSLYEDYEILIRYICKAYKGNVVPKACGNLFLITNHYAVKQEPIFLASYNKEIKTLPTRIKSAIIMWIDEMSMVASL</sequence>
<comment type="caution">
    <text evidence="1">The sequence shown here is derived from an EMBL/GenBank/DDBJ whole genome shotgun (WGS) entry which is preliminary data.</text>
</comment>
<dbReference type="Proteomes" id="UP000829398">
    <property type="component" value="Chromosome 8"/>
</dbReference>
<accession>A0ACB8IH20</accession>
<name>A0ACB8IH20_CITSI</name>
<keyword evidence="2" id="KW-1185">Reference proteome</keyword>
<gene>
    <name evidence="1" type="ORF">KPL71_023023</name>
</gene>
<evidence type="ECO:0000313" key="2">
    <source>
        <dbReference type="Proteomes" id="UP000829398"/>
    </source>
</evidence>
<evidence type="ECO:0000313" key="1">
    <source>
        <dbReference type="EMBL" id="KAH9696057.1"/>
    </source>
</evidence>
<reference evidence="2" key="1">
    <citation type="journal article" date="2023" name="Hortic. Res.">
        <title>A chromosome-level phased genome enabling allele-level studies in sweet orange: a case study on citrus Huanglongbing tolerance.</title>
        <authorList>
            <person name="Wu B."/>
            <person name="Yu Q."/>
            <person name="Deng Z."/>
            <person name="Duan Y."/>
            <person name="Luo F."/>
            <person name="Gmitter F. Jr."/>
        </authorList>
    </citation>
    <scope>NUCLEOTIDE SEQUENCE [LARGE SCALE GENOMIC DNA]</scope>
    <source>
        <strain evidence="2">cv. Valencia</strain>
    </source>
</reference>